<dbReference type="Proteomes" id="UP000199696">
    <property type="component" value="Unassembled WGS sequence"/>
</dbReference>
<evidence type="ECO:0000256" key="2">
    <source>
        <dbReference type="SAM" id="Phobius"/>
    </source>
</evidence>
<dbReference type="STRING" id="227316.GA0070604_5609"/>
<feature type="region of interest" description="Disordered" evidence="1">
    <location>
        <begin position="283"/>
        <end position="317"/>
    </location>
</feature>
<feature type="compositionally biased region" description="Low complexity" evidence="1">
    <location>
        <begin position="283"/>
        <end position="294"/>
    </location>
</feature>
<keyword evidence="2" id="KW-0472">Membrane</keyword>
<feature type="compositionally biased region" description="Acidic residues" evidence="1">
    <location>
        <begin position="488"/>
        <end position="499"/>
    </location>
</feature>
<feature type="transmembrane region" description="Helical" evidence="2">
    <location>
        <begin position="52"/>
        <end position="74"/>
    </location>
</feature>
<feature type="region of interest" description="Disordered" evidence="1">
    <location>
        <begin position="902"/>
        <end position="1000"/>
    </location>
</feature>
<evidence type="ECO:0000256" key="1">
    <source>
        <dbReference type="SAM" id="MobiDB-lite"/>
    </source>
</evidence>
<feature type="transmembrane region" description="Helical" evidence="2">
    <location>
        <begin position="223"/>
        <end position="245"/>
    </location>
</feature>
<keyword evidence="2" id="KW-1133">Transmembrane helix</keyword>
<feature type="compositionally biased region" description="Low complexity" evidence="1">
    <location>
        <begin position="597"/>
        <end position="657"/>
    </location>
</feature>
<dbReference type="EMBL" id="FMHY01000002">
    <property type="protein sequence ID" value="SCL66190.1"/>
    <property type="molecule type" value="Genomic_DNA"/>
</dbReference>
<feature type="compositionally biased region" description="Low complexity" evidence="1">
    <location>
        <begin position="745"/>
        <end position="761"/>
    </location>
</feature>
<protein>
    <submittedName>
        <fullName evidence="3">Uncharacterized protein</fullName>
    </submittedName>
</protein>
<gene>
    <name evidence="3" type="ORF">GA0070604_5609</name>
</gene>
<dbReference type="OrthoDB" id="3331620at2"/>
<keyword evidence="4" id="KW-1185">Reference proteome</keyword>
<feature type="transmembrane region" description="Helical" evidence="2">
    <location>
        <begin position="155"/>
        <end position="177"/>
    </location>
</feature>
<reference evidence="4" key="1">
    <citation type="submission" date="2016-06" db="EMBL/GenBank/DDBJ databases">
        <authorList>
            <person name="Varghese N."/>
            <person name="Submissions Spin"/>
        </authorList>
    </citation>
    <scope>NUCLEOTIDE SEQUENCE [LARGE SCALE GENOMIC DNA]</scope>
    <source>
        <strain evidence="4">DSM 44814</strain>
    </source>
</reference>
<feature type="transmembrane region" description="Helical" evidence="2">
    <location>
        <begin position="120"/>
        <end position="143"/>
    </location>
</feature>
<organism evidence="3 4">
    <name type="scientific">Micromonospora eburnea</name>
    <dbReference type="NCBI Taxonomy" id="227316"/>
    <lineage>
        <taxon>Bacteria</taxon>
        <taxon>Bacillati</taxon>
        <taxon>Actinomycetota</taxon>
        <taxon>Actinomycetes</taxon>
        <taxon>Micromonosporales</taxon>
        <taxon>Micromonosporaceae</taxon>
        <taxon>Micromonospora</taxon>
    </lineage>
</organism>
<proteinExistence type="predicted"/>
<feature type="compositionally biased region" description="Low complexity" evidence="1">
    <location>
        <begin position="506"/>
        <end position="515"/>
    </location>
</feature>
<feature type="transmembrane region" description="Helical" evidence="2">
    <location>
        <begin position="86"/>
        <end position="108"/>
    </location>
</feature>
<feature type="compositionally biased region" description="Basic residues" evidence="1">
    <location>
        <begin position="936"/>
        <end position="947"/>
    </location>
</feature>
<feature type="compositionally biased region" description="Basic and acidic residues" evidence="1">
    <location>
        <begin position="869"/>
        <end position="886"/>
    </location>
</feature>
<name>A0A1C6VJU5_9ACTN</name>
<accession>A0A1C6VJU5</accession>
<feature type="compositionally biased region" description="Basic and acidic residues" evidence="1">
    <location>
        <begin position="948"/>
        <end position="964"/>
    </location>
</feature>
<feature type="compositionally biased region" description="Low complexity" evidence="1">
    <location>
        <begin position="537"/>
        <end position="569"/>
    </location>
</feature>
<dbReference type="RefSeq" id="WP_091125081.1">
    <property type="nucleotide sequence ID" value="NZ_FMHY01000002.1"/>
</dbReference>
<evidence type="ECO:0000313" key="3">
    <source>
        <dbReference type="EMBL" id="SCL66190.1"/>
    </source>
</evidence>
<feature type="compositionally biased region" description="Low complexity" evidence="1">
    <location>
        <begin position="678"/>
        <end position="699"/>
    </location>
</feature>
<sequence length="1000" mass="99878">MAFRTWSRLLLTALGASVLAGAGQLGIAYGFGVVRLDGAFTDGAINRWPAQLAWVGWFAAVAAVAGAVGTERLARRDGIPGGTTEQLSVAGAAALGAAVVAPLCMQPARTAELGGTVDPVWAVGICAILGALIGAGAAIVVLLKPPFGWNIALTAGAVWLLALISAAPSVSSAGPLVTVRLGVLEPSWLDAATAQRLAMLLLPLLALLAGAAVGALARRRGHLPLVGGAAGAAGPVLLAFAYLTAGPGNAADRYQLAPYYAALIAVAAGALGSTATTVLRRPAAEPETAALEPTDILQPLPPSPATPGSDSGRAAPADQGVGVRVDLQSDGNSLINGVGRRAAETIPTAAAAPAHWDWPVPSGLAPARKSGAARTAPGHTTAEARQAAAAPISLADHPTSGVPASAEPAATQHPTSGVPASAEPAATQQNPGEHPSAEAIPAADHPTSGVPASAEPAAGQQARADEPEPMAGPTVAQPAAPPRTTDAADTDEPVADQEADALARNLPVPGLLPPGRRTSAIDVLAAGRPAPQPPAEPGISAPDPAPASAAADPGPASGSGSDSPVAAGPDSPVAGDADPASTQPRPDGRSRRGRGVRTGPATTAADAPPIEATPTEATPTGATPTEAAPTEPTPTEAAPTEPTPTEAAPTEPTSVEETPAEPKPVEETPAEPAPVEPIPAQAAMARTAPAQAVPAKANPVEPATGQAAPAETALVDPHTAAPAVEGVARSALPAPRPADGPGQVTGTRTPAPDDAPAPAADGGRGTPNYFFSDDDEPVAGDHLTPVEAPESPRPRFPIFEDVADRPNDPLPAWPGPPPPGRPATTARNEPAVPAPSQPRSPFGNNGSAGGVTSDPTGISDRNGAPTAEARIEPAPHPRHRSLPDLGREARWDAFANARRVTPVIPNGPLAGGQHAAAGEPVVAGSTAKAEPGGGKPKVRRGLFRRNRARDGGLDDTGRSDHESEQLATQDEEYVDWVAGLASDADGEGPRTPRTGRHHRD</sequence>
<feature type="compositionally biased region" description="Low complexity" evidence="1">
    <location>
        <begin position="476"/>
        <end position="487"/>
    </location>
</feature>
<feature type="compositionally biased region" description="Pro residues" evidence="1">
    <location>
        <begin position="808"/>
        <end position="821"/>
    </location>
</feature>
<keyword evidence="2" id="KW-0812">Transmembrane</keyword>
<feature type="region of interest" description="Disordered" evidence="1">
    <location>
        <begin position="354"/>
        <end position="886"/>
    </location>
</feature>
<evidence type="ECO:0000313" key="4">
    <source>
        <dbReference type="Proteomes" id="UP000199696"/>
    </source>
</evidence>
<feature type="transmembrane region" description="Helical" evidence="2">
    <location>
        <begin position="197"/>
        <end position="216"/>
    </location>
</feature>
<dbReference type="AlphaFoldDB" id="A0A1C6VJU5"/>